<accession>A0A0P6C238</accession>
<sequence>MSSMDSTGFSRDSLCQIFGFKVQIAFVYGPTFSYFTNSSKLNKHYAFLFCRFQLLMLLDSHFVLLH</sequence>
<evidence type="ECO:0000313" key="2">
    <source>
        <dbReference type="Proteomes" id="UP000076858"/>
    </source>
</evidence>
<evidence type="ECO:0000313" key="1">
    <source>
        <dbReference type="EMBL" id="KZS04047.1"/>
    </source>
</evidence>
<protein>
    <submittedName>
        <fullName evidence="1">Uncharacterized protein</fullName>
    </submittedName>
</protein>
<proteinExistence type="predicted"/>
<dbReference type="Proteomes" id="UP000076858">
    <property type="component" value="Unassembled WGS sequence"/>
</dbReference>
<dbReference type="EMBL" id="LRGB01003146">
    <property type="protein sequence ID" value="KZS04047.1"/>
    <property type="molecule type" value="Genomic_DNA"/>
</dbReference>
<reference evidence="1 2" key="1">
    <citation type="submission" date="2016-03" db="EMBL/GenBank/DDBJ databases">
        <title>EvidentialGene: Evidence-directed Construction of Genes on Genomes.</title>
        <authorList>
            <person name="Gilbert D.G."/>
            <person name="Choi J.-H."/>
            <person name="Mockaitis K."/>
            <person name="Colbourne J."/>
            <person name="Pfrender M."/>
        </authorList>
    </citation>
    <scope>NUCLEOTIDE SEQUENCE [LARGE SCALE GENOMIC DNA]</scope>
    <source>
        <strain evidence="1 2">Xinb3</strain>
        <tissue evidence="1">Complete organism</tissue>
    </source>
</reference>
<organism evidence="1 2">
    <name type="scientific">Daphnia magna</name>
    <dbReference type="NCBI Taxonomy" id="35525"/>
    <lineage>
        <taxon>Eukaryota</taxon>
        <taxon>Metazoa</taxon>
        <taxon>Ecdysozoa</taxon>
        <taxon>Arthropoda</taxon>
        <taxon>Crustacea</taxon>
        <taxon>Branchiopoda</taxon>
        <taxon>Diplostraca</taxon>
        <taxon>Cladocera</taxon>
        <taxon>Anomopoda</taxon>
        <taxon>Daphniidae</taxon>
        <taxon>Daphnia</taxon>
    </lineage>
</organism>
<dbReference type="AlphaFoldDB" id="A0A0P6C238"/>
<name>A0A0P6C238_9CRUS</name>
<gene>
    <name evidence="1" type="ORF">APZ42_033154</name>
</gene>
<comment type="caution">
    <text evidence="1">The sequence shown here is derived from an EMBL/GenBank/DDBJ whole genome shotgun (WGS) entry which is preliminary data.</text>
</comment>
<keyword evidence="2" id="KW-1185">Reference proteome</keyword>